<name>A0A023G329_AMBTT</name>
<reference evidence="2" key="1">
    <citation type="submission" date="2014-03" db="EMBL/GenBank/DDBJ databases">
        <title>The sialotranscriptome of Amblyomma triste, Amblyomma parvum and Amblyomma cajennense ticks, uncovered by 454-based RNA-seq.</title>
        <authorList>
            <person name="Garcia G.R."/>
            <person name="Gardinassi L.G."/>
            <person name="Ribeiro J.M."/>
            <person name="Anatriello E."/>
            <person name="Ferreira B.R."/>
            <person name="Moreira H.N."/>
            <person name="Mafra C."/>
            <person name="Olegario M.M."/>
            <person name="Szabo P.J."/>
            <person name="Miranda-Santos I.K."/>
            <person name="Maruyama S.R."/>
        </authorList>
    </citation>
    <scope>NUCLEOTIDE SEQUENCE</scope>
    <source>
        <strain evidence="2">Mato Grasso do Sul</strain>
        <tissue evidence="2">Salivary glands</tissue>
    </source>
</reference>
<proteinExistence type="evidence at transcript level"/>
<feature type="chain" id="PRO_5001521591" evidence="1">
    <location>
        <begin position="21"/>
        <end position="222"/>
    </location>
</feature>
<feature type="signal peptide" evidence="1">
    <location>
        <begin position="1"/>
        <end position="20"/>
    </location>
</feature>
<evidence type="ECO:0000313" key="2">
    <source>
        <dbReference type="EMBL" id="JAC28169.1"/>
    </source>
</evidence>
<organism evidence="2">
    <name type="scientific">Amblyomma triste</name>
    <name type="common">Neotropical tick</name>
    <dbReference type="NCBI Taxonomy" id="251400"/>
    <lineage>
        <taxon>Eukaryota</taxon>
        <taxon>Metazoa</taxon>
        <taxon>Ecdysozoa</taxon>
        <taxon>Arthropoda</taxon>
        <taxon>Chelicerata</taxon>
        <taxon>Arachnida</taxon>
        <taxon>Acari</taxon>
        <taxon>Parasitiformes</taxon>
        <taxon>Ixodida</taxon>
        <taxon>Ixodoidea</taxon>
        <taxon>Ixodidae</taxon>
        <taxon>Amblyomminae</taxon>
        <taxon>Amblyomma</taxon>
    </lineage>
</organism>
<evidence type="ECO:0000256" key="1">
    <source>
        <dbReference type="SAM" id="SignalP"/>
    </source>
</evidence>
<keyword evidence="1" id="KW-0732">Signal</keyword>
<dbReference type="AlphaFoldDB" id="A0A023G329"/>
<protein>
    <submittedName>
        <fullName evidence="2">Putative secreted protein</fullName>
    </submittedName>
</protein>
<dbReference type="EMBL" id="GBBM01007249">
    <property type="protein sequence ID" value="JAC28169.1"/>
    <property type="molecule type" value="mRNA"/>
</dbReference>
<sequence>MTTRGLLSFLLISFGTLSHGQESSVNSTTKVSRSTIDVASMLITRLVADVLLNASQSLSGSTSVHDQMEAVLLKSAHRLNAMGHLLAKMGAAVKVGGRQLRDADSTLSIVFGPAKFRKQKALLWALDIANLGNCSKEARLTRITAKIVNTYAARTKPSSIYRGAEQIGDIVGSAGDALEDIARRLAASGENGTAELPKNELSESEEQLLHNITEIIVKHKAH</sequence>
<accession>A0A023G329</accession>